<gene>
    <name evidence="1" type="ORF">SAMN04489732_11118</name>
</gene>
<evidence type="ECO:0000313" key="2">
    <source>
        <dbReference type="Proteomes" id="UP000198582"/>
    </source>
</evidence>
<proteinExistence type="predicted"/>
<sequence>MFTPPDEACRGGKPFESASPAYAGAGPHKLIGFQARDYDQAVRYFPPDEPALPAEWAGSPGASPDTGVFLPLKTGEAYSQAQLALCMSDPHITGRPVGVCSYTGEDTPNQPGSPTEVISAYYDFVVYELKTGRRVTSFRIDGQGADHCPKQISGGIQHVAQGFDDAALADRLRGLVEGPAPTR</sequence>
<dbReference type="RefSeq" id="WP_177231523.1">
    <property type="nucleotide sequence ID" value="NZ_FOEF01000011.1"/>
</dbReference>
<dbReference type="AlphaFoldDB" id="A0A1H8Y4B7"/>
<accession>A0A1H8Y4B7</accession>
<protein>
    <submittedName>
        <fullName evidence="1">Uncharacterized protein</fullName>
    </submittedName>
</protein>
<dbReference type="EMBL" id="FOEF01000011">
    <property type="protein sequence ID" value="SEP47015.1"/>
    <property type="molecule type" value="Genomic_DNA"/>
</dbReference>
<name>A0A1H8Y4B7_9PSEU</name>
<reference evidence="1 2" key="1">
    <citation type="submission" date="2016-10" db="EMBL/GenBank/DDBJ databases">
        <authorList>
            <person name="de Groot N.N."/>
        </authorList>
    </citation>
    <scope>NUCLEOTIDE SEQUENCE [LARGE SCALE GENOMIC DNA]</scope>
    <source>
        <strain evidence="1 2">DSM 44993</strain>
    </source>
</reference>
<evidence type="ECO:0000313" key="1">
    <source>
        <dbReference type="EMBL" id="SEP47015.1"/>
    </source>
</evidence>
<dbReference type="Proteomes" id="UP000198582">
    <property type="component" value="Unassembled WGS sequence"/>
</dbReference>
<keyword evidence="2" id="KW-1185">Reference proteome</keyword>
<organism evidence="1 2">
    <name type="scientific">Amycolatopsis saalfeldensis</name>
    <dbReference type="NCBI Taxonomy" id="394193"/>
    <lineage>
        <taxon>Bacteria</taxon>
        <taxon>Bacillati</taxon>
        <taxon>Actinomycetota</taxon>
        <taxon>Actinomycetes</taxon>
        <taxon>Pseudonocardiales</taxon>
        <taxon>Pseudonocardiaceae</taxon>
        <taxon>Amycolatopsis</taxon>
    </lineage>
</organism>